<dbReference type="InterPro" id="IPR003489">
    <property type="entry name" value="RHF/RaiA"/>
</dbReference>
<evidence type="ECO:0000256" key="1">
    <source>
        <dbReference type="ARBA" id="ARBA00022845"/>
    </source>
</evidence>
<protein>
    <recommendedName>
        <fullName evidence="5">Ribosomal subunit interface protein</fullName>
    </recommendedName>
</protein>
<dbReference type="HOGENOM" id="CLU_1991284_0_0_14"/>
<dbReference type="InterPro" id="IPR036567">
    <property type="entry name" value="RHF-like"/>
</dbReference>
<dbReference type="GO" id="GO:0043024">
    <property type="term" value="F:ribosomal small subunit binding"/>
    <property type="evidence" value="ECO:0007669"/>
    <property type="project" value="TreeGrafter"/>
</dbReference>
<accession>R4UIL5</accession>
<feature type="coiled-coil region" evidence="2">
    <location>
        <begin position="76"/>
        <end position="103"/>
    </location>
</feature>
<dbReference type="GO" id="GO:0045900">
    <property type="term" value="P:negative regulation of translational elongation"/>
    <property type="evidence" value="ECO:0007669"/>
    <property type="project" value="TreeGrafter"/>
</dbReference>
<dbReference type="eggNOG" id="COG1544">
    <property type="taxonomic scope" value="Bacteria"/>
</dbReference>
<dbReference type="Proteomes" id="UP000013964">
    <property type="component" value="Chromosome"/>
</dbReference>
<dbReference type="PANTHER" id="PTHR33231:SF1">
    <property type="entry name" value="30S RIBOSOMAL PROTEIN"/>
    <property type="match status" value="1"/>
</dbReference>
<evidence type="ECO:0000313" key="4">
    <source>
        <dbReference type="Proteomes" id="UP000013964"/>
    </source>
</evidence>
<dbReference type="AlphaFoldDB" id="R4UIL5"/>
<dbReference type="GO" id="GO:0022627">
    <property type="term" value="C:cytosolic small ribosomal subunit"/>
    <property type="evidence" value="ECO:0007669"/>
    <property type="project" value="TreeGrafter"/>
</dbReference>
<dbReference type="RefSeq" id="WP_016338961.1">
    <property type="nucleotide sequence ID" value="NC_021280.1"/>
</dbReference>
<dbReference type="PANTHER" id="PTHR33231">
    <property type="entry name" value="30S RIBOSOMAL PROTEIN"/>
    <property type="match status" value="1"/>
</dbReference>
<dbReference type="KEGG" id="scr:SCHRY_v1c05580"/>
<organism evidence="3 4">
    <name type="scientific">Spiroplasma chrysopicola DF-1</name>
    <dbReference type="NCBI Taxonomy" id="1276227"/>
    <lineage>
        <taxon>Bacteria</taxon>
        <taxon>Bacillati</taxon>
        <taxon>Mycoplasmatota</taxon>
        <taxon>Mollicutes</taxon>
        <taxon>Entomoplasmatales</taxon>
        <taxon>Spiroplasmataceae</taxon>
        <taxon>Spiroplasma</taxon>
    </lineage>
</organism>
<dbReference type="PATRIC" id="fig|1276227.3.peg.560"/>
<evidence type="ECO:0008006" key="5">
    <source>
        <dbReference type="Google" id="ProtNLM"/>
    </source>
</evidence>
<evidence type="ECO:0000313" key="3">
    <source>
        <dbReference type="EMBL" id="AGM25136.1"/>
    </source>
</evidence>
<proteinExistence type="predicted"/>
<dbReference type="NCBIfam" id="TIGR00741">
    <property type="entry name" value="yfiA"/>
    <property type="match status" value="1"/>
</dbReference>
<keyword evidence="4" id="KW-1185">Reference proteome</keyword>
<dbReference type="InterPro" id="IPR050574">
    <property type="entry name" value="HPF/YfiA_ribosome-assoc"/>
</dbReference>
<dbReference type="CDD" id="cd00552">
    <property type="entry name" value="RaiA"/>
    <property type="match status" value="1"/>
</dbReference>
<dbReference type="STRING" id="1276227.SCHRY_v1c05580"/>
<name>R4UIL5_9MOLU</name>
<sequence>MEYIIRSKNISVTEAMDIHLRTTLDKIQKYEIMKNNKLVHVDLEYTKSGENDIKVSIDLTGKNNFLTATSKNKDFYKAVDLVLKKLEEQLKKIKDKITTNHTKRTSFAKVIDEEEYSDVELDEE</sequence>
<reference evidence="3 4" key="1">
    <citation type="journal article" date="2013" name="Genome Biol. Evol.">
        <title>Complete genomes of two dipteran-associated spiroplasmas provided insights into the origin, dynamics, and impacts of viral invasion in spiroplasma.</title>
        <authorList>
            <person name="Ku C."/>
            <person name="Lo W.S."/>
            <person name="Chen L.L."/>
            <person name="Kuo C.H."/>
        </authorList>
    </citation>
    <scope>NUCLEOTIDE SEQUENCE [LARGE SCALE GENOMIC DNA]</scope>
    <source>
        <strain evidence="3 4">DF-1</strain>
    </source>
</reference>
<keyword evidence="2" id="KW-0175">Coiled coil</keyword>
<dbReference type="SUPFAM" id="SSF69754">
    <property type="entry name" value="Ribosome binding protein Y (YfiA homologue)"/>
    <property type="match status" value="1"/>
</dbReference>
<evidence type="ECO:0000256" key="2">
    <source>
        <dbReference type="SAM" id="Coils"/>
    </source>
</evidence>
<dbReference type="OrthoDB" id="390021at2"/>
<dbReference type="Pfam" id="PF02482">
    <property type="entry name" value="Ribosomal_S30AE"/>
    <property type="match status" value="1"/>
</dbReference>
<dbReference type="EMBL" id="CP005077">
    <property type="protein sequence ID" value="AGM25136.1"/>
    <property type="molecule type" value="Genomic_DNA"/>
</dbReference>
<dbReference type="Gene3D" id="3.30.160.100">
    <property type="entry name" value="Ribosome hibernation promotion factor-like"/>
    <property type="match status" value="1"/>
</dbReference>
<gene>
    <name evidence="3" type="ORF">SCHRY_v1c05580</name>
</gene>
<keyword evidence="1" id="KW-0810">Translation regulation</keyword>